<evidence type="ECO:0000256" key="2">
    <source>
        <dbReference type="SAM" id="Phobius"/>
    </source>
</evidence>
<feature type="domain" description="HTH luxR-type" evidence="3">
    <location>
        <begin position="497"/>
        <end position="554"/>
    </location>
</feature>
<dbReference type="SMART" id="SM00028">
    <property type="entry name" value="TPR"/>
    <property type="match status" value="3"/>
</dbReference>
<feature type="repeat" description="TPR" evidence="1">
    <location>
        <begin position="128"/>
        <end position="161"/>
    </location>
</feature>
<dbReference type="InterPro" id="IPR019734">
    <property type="entry name" value="TPR_rpt"/>
</dbReference>
<dbReference type="Gene3D" id="1.25.40.10">
    <property type="entry name" value="Tetratricopeptide repeat domain"/>
    <property type="match status" value="2"/>
</dbReference>
<protein>
    <recommendedName>
        <fullName evidence="3">HTH luxR-type domain-containing protein</fullName>
    </recommendedName>
</protein>
<dbReference type="InterPro" id="IPR011990">
    <property type="entry name" value="TPR-like_helical_dom_sf"/>
</dbReference>
<dbReference type="RefSeq" id="WP_343854897.1">
    <property type="nucleotide sequence ID" value="NZ_BAAAFI010000049.1"/>
</dbReference>
<dbReference type="InterPro" id="IPR016032">
    <property type="entry name" value="Sig_transdc_resp-reg_C-effctor"/>
</dbReference>
<feature type="transmembrane region" description="Helical" evidence="2">
    <location>
        <begin position="373"/>
        <end position="391"/>
    </location>
</feature>
<dbReference type="Proteomes" id="UP001500469">
    <property type="component" value="Unassembled WGS sequence"/>
</dbReference>
<evidence type="ECO:0000259" key="3">
    <source>
        <dbReference type="SMART" id="SM00421"/>
    </source>
</evidence>
<dbReference type="Gene3D" id="1.10.10.10">
    <property type="entry name" value="Winged helix-like DNA-binding domain superfamily/Winged helix DNA-binding domain"/>
    <property type="match status" value="1"/>
</dbReference>
<dbReference type="Pfam" id="PF13181">
    <property type="entry name" value="TPR_8"/>
    <property type="match status" value="2"/>
</dbReference>
<evidence type="ECO:0000313" key="5">
    <source>
        <dbReference type="Proteomes" id="UP001500469"/>
    </source>
</evidence>
<organism evidence="4 5">
    <name type="scientific">Algoriphagus jejuensis</name>
    <dbReference type="NCBI Taxonomy" id="419934"/>
    <lineage>
        <taxon>Bacteria</taxon>
        <taxon>Pseudomonadati</taxon>
        <taxon>Bacteroidota</taxon>
        <taxon>Cytophagia</taxon>
        <taxon>Cytophagales</taxon>
        <taxon>Cyclobacteriaceae</taxon>
        <taxon>Algoriphagus</taxon>
    </lineage>
</organism>
<gene>
    <name evidence="4" type="ORF">GCM10009119_41310</name>
</gene>
<comment type="caution">
    <text evidence="4">The sequence shown here is derived from an EMBL/GenBank/DDBJ whole genome shotgun (WGS) entry which is preliminary data.</text>
</comment>
<dbReference type="SUPFAM" id="SSF46894">
    <property type="entry name" value="C-terminal effector domain of the bipartite response regulators"/>
    <property type="match status" value="1"/>
</dbReference>
<proteinExistence type="predicted"/>
<evidence type="ECO:0000313" key="4">
    <source>
        <dbReference type="EMBL" id="GAA0881161.1"/>
    </source>
</evidence>
<dbReference type="SUPFAM" id="SSF48452">
    <property type="entry name" value="TPR-like"/>
    <property type="match status" value="2"/>
</dbReference>
<keyword evidence="2" id="KW-0812">Transmembrane</keyword>
<dbReference type="EMBL" id="BAAAFI010000049">
    <property type="protein sequence ID" value="GAA0881161.1"/>
    <property type="molecule type" value="Genomic_DNA"/>
</dbReference>
<dbReference type="SMART" id="SM00421">
    <property type="entry name" value="HTH_LUXR"/>
    <property type="match status" value="1"/>
</dbReference>
<keyword evidence="5" id="KW-1185">Reference proteome</keyword>
<evidence type="ECO:0000256" key="1">
    <source>
        <dbReference type="PROSITE-ProRule" id="PRU00339"/>
    </source>
</evidence>
<sequence length="558" mass="64376">MSLFPFDKLNIPRFPSNALLCATLLGLILLIQGTVSTAQTTAQPDNYTNPVLNLQKNEAKYSNPDSSILHLKTTIEQLREQKDTVNLIKTLNELSSLYAHLLDYGNSYDGYWEALILADEIDHDSLKAKIYQELGWLYSFYHRDEEALKYFNLALSINKELYERNSINAPYVMSDFFALINFYRVNGDYAKAAIYLDSCYQLKDELGTNPMSYVLAEDGYLDGMNGDYSSALAKLSRSMDFFEKNDRSYLIVIHTLIGDIYRKKGDLAKSAEHYNQSLRYSEAFRSHSNHKLMAHEALASVYSLTSQFENAFLHSREVNRINSEIFGPNSKNNKHLFQINDQYRLQKEKEKELIKEQHIANLEHEERMNTMKLWLLAVVLLSLVIYGLLLVKNIRRKHKLEKKALADKRAMELQKTNEILELKNKELTTTALQIIEKDEFIEKLKVNLSDDKGLVDVNSLKKMIKSVQSTPGSNWKEFEARFTAINQSFYENLQKGFPELTQADLKICALVKLNFSSKEMASLLGISIESVHTSRYRLRKKFDIDRNENLVEFIAGYS</sequence>
<reference evidence="4 5" key="1">
    <citation type="journal article" date="2019" name="Int. J. Syst. Evol. Microbiol.">
        <title>The Global Catalogue of Microorganisms (GCM) 10K type strain sequencing project: providing services to taxonomists for standard genome sequencing and annotation.</title>
        <authorList>
            <consortium name="The Broad Institute Genomics Platform"/>
            <consortium name="The Broad Institute Genome Sequencing Center for Infectious Disease"/>
            <person name="Wu L."/>
            <person name="Ma J."/>
        </authorList>
    </citation>
    <scope>NUCLEOTIDE SEQUENCE [LARGE SCALE GENOMIC DNA]</scope>
    <source>
        <strain evidence="4 5">JCM 16112</strain>
    </source>
</reference>
<keyword evidence="2" id="KW-0472">Membrane</keyword>
<dbReference type="PROSITE" id="PS50005">
    <property type="entry name" value="TPR"/>
    <property type="match status" value="1"/>
</dbReference>
<keyword evidence="2" id="KW-1133">Transmembrane helix</keyword>
<accession>A0ABN1N5U9</accession>
<name>A0ABN1N5U9_9BACT</name>
<dbReference type="InterPro" id="IPR036388">
    <property type="entry name" value="WH-like_DNA-bd_sf"/>
</dbReference>
<keyword evidence="1" id="KW-0802">TPR repeat</keyword>
<dbReference type="InterPro" id="IPR000792">
    <property type="entry name" value="Tscrpt_reg_LuxR_C"/>
</dbReference>